<keyword evidence="2" id="KW-1185">Reference proteome</keyword>
<accession>A0ACC0HGQ9</accession>
<evidence type="ECO:0000313" key="1">
    <source>
        <dbReference type="EMBL" id="KAI8012331.1"/>
    </source>
</evidence>
<gene>
    <name evidence="1" type="ORF">LOK49_LG06G03394</name>
</gene>
<organism evidence="1 2">
    <name type="scientific">Camellia lanceoleosa</name>
    <dbReference type="NCBI Taxonomy" id="1840588"/>
    <lineage>
        <taxon>Eukaryota</taxon>
        <taxon>Viridiplantae</taxon>
        <taxon>Streptophyta</taxon>
        <taxon>Embryophyta</taxon>
        <taxon>Tracheophyta</taxon>
        <taxon>Spermatophyta</taxon>
        <taxon>Magnoliopsida</taxon>
        <taxon>eudicotyledons</taxon>
        <taxon>Gunneridae</taxon>
        <taxon>Pentapetalae</taxon>
        <taxon>asterids</taxon>
        <taxon>Ericales</taxon>
        <taxon>Theaceae</taxon>
        <taxon>Camellia</taxon>
    </lineage>
</organism>
<proteinExistence type="predicted"/>
<evidence type="ECO:0000313" key="2">
    <source>
        <dbReference type="Proteomes" id="UP001060215"/>
    </source>
</evidence>
<name>A0ACC0HGQ9_9ERIC</name>
<protein>
    <submittedName>
        <fullName evidence="1">Inactive protein RESTRICTED TEV MOVEMENT 1</fullName>
    </submittedName>
</protein>
<dbReference type="EMBL" id="CM045762">
    <property type="protein sequence ID" value="KAI8012331.1"/>
    <property type="molecule type" value="Genomic_DNA"/>
</dbReference>
<reference evidence="1 2" key="1">
    <citation type="journal article" date="2022" name="Plant J.">
        <title>Chromosome-level genome of Camellia lanceoleosa provides a valuable resource for understanding genome evolution and self-incompatibility.</title>
        <authorList>
            <person name="Gong W."/>
            <person name="Xiao S."/>
            <person name="Wang L."/>
            <person name="Liao Z."/>
            <person name="Chang Y."/>
            <person name="Mo W."/>
            <person name="Hu G."/>
            <person name="Li W."/>
            <person name="Zhao G."/>
            <person name="Zhu H."/>
            <person name="Hu X."/>
            <person name="Ji K."/>
            <person name="Xiang X."/>
            <person name="Song Q."/>
            <person name="Yuan D."/>
            <person name="Jin S."/>
            <person name="Zhang L."/>
        </authorList>
    </citation>
    <scope>NUCLEOTIDE SEQUENCE [LARGE SCALE GENOMIC DNA]</scope>
    <source>
        <strain evidence="1">SQ_2022a</strain>
    </source>
</reference>
<comment type="caution">
    <text evidence="1">The sequence shown here is derived from an EMBL/GenBank/DDBJ whole genome shotgun (WGS) entry which is preliminary data.</text>
</comment>
<sequence>MEMPQDSMLNSYTEFAEKCSSSNGGLWVVVYAAGYGLLSSGERYKTGRRKRKKKKEYLTADSHDPEAPNFMQHNNRPSSLSSPLHLVPLTLSLSLSSGVLQRQNIMFKLCSQPYPNGEVWDHKGKTELVQIFISYGSKIHFLQYLHVENGTLVLSERLGGSDNGNNFNTVRLNYPDEFLTSISGSYHTEKFFDGYDAEDHVMTSITFGTNQGSHGPFGEPGKYDTKFNFQMGQDRPFGGFHGSTKDGLLESIGVYVKPLETLSDLKCAEDSVVWL</sequence>
<dbReference type="Proteomes" id="UP001060215">
    <property type="component" value="Chromosome 5"/>
</dbReference>